<proteinExistence type="predicted"/>
<dbReference type="InterPro" id="IPR004341">
    <property type="entry name" value="CAT_RNA-bd_dom"/>
</dbReference>
<dbReference type="InterPro" id="IPR036650">
    <property type="entry name" value="CAT_RNA-bd_dom_sf"/>
</dbReference>
<name>A0A6N8U1Z0_9FIRM</name>
<keyword evidence="1" id="KW-0677">Repeat</keyword>
<evidence type="ECO:0000256" key="1">
    <source>
        <dbReference type="ARBA" id="ARBA00022737"/>
    </source>
</evidence>
<feature type="domain" description="PRD" evidence="4">
    <location>
        <begin position="67"/>
        <end position="172"/>
    </location>
</feature>
<keyword evidence="3" id="KW-0804">Transcription</keyword>
<dbReference type="PROSITE" id="PS51372">
    <property type="entry name" value="PRD_2"/>
    <property type="match status" value="2"/>
</dbReference>
<dbReference type="Pfam" id="PF03123">
    <property type="entry name" value="CAT_RBD"/>
    <property type="match status" value="1"/>
</dbReference>
<evidence type="ECO:0000313" key="6">
    <source>
        <dbReference type="Proteomes" id="UP000434036"/>
    </source>
</evidence>
<sequence length="285" mass="33636">MRYTYVRVINNNAVVGLDQNDEEAVLLGKGIGVRCVKNRRFVIDERLIEKVFVMEKKSNYMEALIQSISFETIQAVDQVVKLASLRLKHDFKDQLFLTLLDHIAFSRQRLEANEYIENPLAGEIRQFYPQEYETALEAVRLLNRELHVTFDDNEASFIAFHFINAMSPLGHSLNKKMTMILKELTDLVKGYFSIEIDEQSVYYIRFLTHLKYFLSRVLKGELHSDESEVKLYEVIQDHYQYEWGCAERIREFLLEHYQVDTSYEEMGYLTMHIVPMLLKKDSYGE</sequence>
<dbReference type="Pfam" id="PF00874">
    <property type="entry name" value="PRD"/>
    <property type="match status" value="2"/>
</dbReference>
<dbReference type="PANTHER" id="PTHR30185">
    <property type="entry name" value="CRYPTIC BETA-GLUCOSIDE BGL OPERON ANTITERMINATOR"/>
    <property type="match status" value="1"/>
</dbReference>
<dbReference type="SUPFAM" id="SSF50151">
    <property type="entry name" value="SacY-like RNA-binding domain"/>
    <property type="match status" value="1"/>
</dbReference>
<protein>
    <submittedName>
        <fullName evidence="5">PRD domain-containing protein</fullName>
    </submittedName>
</protein>
<comment type="caution">
    <text evidence="5">The sequence shown here is derived from an EMBL/GenBank/DDBJ whole genome shotgun (WGS) entry which is preliminary data.</text>
</comment>
<dbReference type="GO" id="GO:0006355">
    <property type="term" value="P:regulation of DNA-templated transcription"/>
    <property type="evidence" value="ECO:0007669"/>
    <property type="project" value="InterPro"/>
</dbReference>
<organism evidence="5 6">
    <name type="scientific">Copranaerobaculum intestinale</name>
    <dbReference type="NCBI Taxonomy" id="2692629"/>
    <lineage>
        <taxon>Bacteria</taxon>
        <taxon>Bacillati</taxon>
        <taxon>Bacillota</taxon>
        <taxon>Erysipelotrichia</taxon>
        <taxon>Erysipelotrichales</taxon>
        <taxon>Erysipelotrichaceae</taxon>
        <taxon>Copranaerobaculum</taxon>
    </lineage>
</organism>
<dbReference type="SUPFAM" id="SSF63520">
    <property type="entry name" value="PTS-regulatory domain, PRD"/>
    <property type="match status" value="2"/>
</dbReference>
<dbReference type="AlphaFoldDB" id="A0A6N8U1Z0"/>
<dbReference type="PANTHER" id="PTHR30185:SF18">
    <property type="entry name" value="TRANSCRIPTIONAL REGULATOR MTLR"/>
    <property type="match status" value="1"/>
</dbReference>
<dbReference type="Proteomes" id="UP000434036">
    <property type="component" value="Unassembled WGS sequence"/>
</dbReference>
<evidence type="ECO:0000259" key="4">
    <source>
        <dbReference type="PROSITE" id="PS51372"/>
    </source>
</evidence>
<dbReference type="SMART" id="SM01061">
    <property type="entry name" value="CAT_RBD"/>
    <property type="match status" value="1"/>
</dbReference>
<dbReference type="InterPro" id="IPR050661">
    <property type="entry name" value="BglG_antiterminators"/>
</dbReference>
<dbReference type="InterPro" id="IPR036634">
    <property type="entry name" value="PRD_sf"/>
</dbReference>
<accession>A0A6N8U1Z0</accession>
<evidence type="ECO:0000256" key="2">
    <source>
        <dbReference type="ARBA" id="ARBA00023015"/>
    </source>
</evidence>
<dbReference type="Gene3D" id="1.10.1790.10">
    <property type="entry name" value="PRD domain"/>
    <property type="match status" value="2"/>
</dbReference>
<dbReference type="EMBL" id="WUUQ01000001">
    <property type="protein sequence ID" value="MXQ72356.1"/>
    <property type="molecule type" value="Genomic_DNA"/>
</dbReference>
<evidence type="ECO:0000313" key="5">
    <source>
        <dbReference type="EMBL" id="MXQ72356.1"/>
    </source>
</evidence>
<gene>
    <name evidence="5" type="ORF">GSF08_00180</name>
</gene>
<dbReference type="RefSeq" id="WP_160623858.1">
    <property type="nucleotide sequence ID" value="NZ_WUUQ01000001.1"/>
</dbReference>
<dbReference type="InterPro" id="IPR011608">
    <property type="entry name" value="PRD"/>
</dbReference>
<keyword evidence="6" id="KW-1185">Reference proteome</keyword>
<evidence type="ECO:0000256" key="3">
    <source>
        <dbReference type="ARBA" id="ARBA00023163"/>
    </source>
</evidence>
<dbReference type="Gene3D" id="2.30.24.10">
    <property type="entry name" value="CAT RNA-binding domain"/>
    <property type="match status" value="1"/>
</dbReference>
<feature type="domain" description="PRD" evidence="4">
    <location>
        <begin position="173"/>
        <end position="283"/>
    </location>
</feature>
<keyword evidence="2" id="KW-0805">Transcription regulation</keyword>
<dbReference type="GO" id="GO:0003723">
    <property type="term" value="F:RNA binding"/>
    <property type="evidence" value="ECO:0007669"/>
    <property type="project" value="InterPro"/>
</dbReference>
<reference evidence="5 6" key="1">
    <citation type="submission" date="2019-12" db="EMBL/GenBank/DDBJ databases">
        <authorList>
            <person name="Yang R."/>
        </authorList>
    </citation>
    <scope>NUCLEOTIDE SEQUENCE [LARGE SCALE GENOMIC DNA]</scope>
    <source>
        <strain evidence="5 6">DONG20-135</strain>
    </source>
</reference>
<reference evidence="5 6" key="2">
    <citation type="submission" date="2020-01" db="EMBL/GenBank/DDBJ databases">
        <title>Clostridiaceae sp. nov. isolated from the gut of human by culturomics.</title>
        <authorList>
            <person name="Chang Y."/>
        </authorList>
    </citation>
    <scope>NUCLEOTIDE SEQUENCE [LARGE SCALE GENOMIC DNA]</scope>
    <source>
        <strain evidence="5 6">DONG20-135</strain>
    </source>
</reference>